<feature type="region of interest" description="Disordered" evidence="1">
    <location>
        <begin position="260"/>
        <end position="279"/>
    </location>
</feature>
<gene>
    <name evidence="2" type="ORF">PCOR1329_LOCUS7290</name>
</gene>
<dbReference type="EMBL" id="CAUYUJ010001974">
    <property type="protein sequence ID" value="CAK0798577.1"/>
    <property type="molecule type" value="Genomic_DNA"/>
</dbReference>
<feature type="compositionally biased region" description="Polar residues" evidence="1">
    <location>
        <begin position="1"/>
        <end position="10"/>
    </location>
</feature>
<proteinExistence type="predicted"/>
<sequence>MPTNVDTLSDSDGEVPAKVARASGAAGGAPSPEKPSGDNARPNGENKGADSKGAAGAPRGRGQGRGGGEGGRGARKRPAAAGAAVDGTTDAEGGTPASKRQRAGGAGGTDEEKTQENSPSQKVPALTASRVQSPPATSPGGTKRKAEESKAGTTPKGKGKPKAESKPPEQETLGTDAKSDYSIMTYPSGAMAVRPKGKDGEGKKLSQLFQVSVKGANPDDLKSICEDAIRELQKGRNSDDVKLMVGVRKKALQAAIAKKGAVGAESPGGGAPVAAKTDS</sequence>
<comment type="caution">
    <text evidence="2">The sequence shown here is derived from an EMBL/GenBank/DDBJ whole genome shotgun (WGS) entry which is preliminary data.</text>
</comment>
<feature type="compositionally biased region" description="Low complexity" evidence="1">
    <location>
        <begin position="16"/>
        <end position="31"/>
    </location>
</feature>
<evidence type="ECO:0000313" key="3">
    <source>
        <dbReference type="Proteomes" id="UP001189429"/>
    </source>
</evidence>
<feature type="compositionally biased region" description="Low complexity" evidence="1">
    <location>
        <begin position="79"/>
        <end position="94"/>
    </location>
</feature>
<feature type="compositionally biased region" description="Gly residues" evidence="1">
    <location>
        <begin position="59"/>
        <end position="71"/>
    </location>
</feature>
<keyword evidence="3" id="KW-1185">Reference proteome</keyword>
<protein>
    <submittedName>
        <fullName evidence="2">Uncharacterized protein</fullName>
    </submittedName>
</protein>
<feature type="region of interest" description="Disordered" evidence="1">
    <location>
        <begin position="1"/>
        <end position="181"/>
    </location>
</feature>
<accession>A0ABN9Q2Z3</accession>
<evidence type="ECO:0000256" key="1">
    <source>
        <dbReference type="SAM" id="MobiDB-lite"/>
    </source>
</evidence>
<organism evidence="2 3">
    <name type="scientific">Prorocentrum cordatum</name>
    <dbReference type="NCBI Taxonomy" id="2364126"/>
    <lineage>
        <taxon>Eukaryota</taxon>
        <taxon>Sar</taxon>
        <taxon>Alveolata</taxon>
        <taxon>Dinophyceae</taxon>
        <taxon>Prorocentrales</taxon>
        <taxon>Prorocentraceae</taxon>
        <taxon>Prorocentrum</taxon>
    </lineage>
</organism>
<evidence type="ECO:0000313" key="2">
    <source>
        <dbReference type="EMBL" id="CAK0798577.1"/>
    </source>
</evidence>
<dbReference type="Proteomes" id="UP001189429">
    <property type="component" value="Unassembled WGS sequence"/>
</dbReference>
<name>A0ABN9Q2Z3_9DINO</name>
<reference evidence="2" key="1">
    <citation type="submission" date="2023-10" db="EMBL/GenBank/DDBJ databases">
        <authorList>
            <person name="Chen Y."/>
            <person name="Shah S."/>
            <person name="Dougan E. K."/>
            <person name="Thang M."/>
            <person name="Chan C."/>
        </authorList>
    </citation>
    <scope>NUCLEOTIDE SEQUENCE [LARGE SCALE GENOMIC DNA]</scope>
</reference>